<feature type="domain" description="Transposase IS4-like" evidence="1">
    <location>
        <begin position="71"/>
        <end position="141"/>
    </location>
</feature>
<dbReference type="PANTHER" id="PTHR30298:SF0">
    <property type="entry name" value="PROTEIN YBFL-RELATED"/>
    <property type="match status" value="1"/>
</dbReference>
<dbReference type="AlphaFoldDB" id="A0A1C3J8A9"/>
<evidence type="ECO:0000313" key="3">
    <source>
        <dbReference type="EMBL" id="SBT11315.1"/>
    </source>
</evidence>
<organism evidence="3 4">
    <name type="scientific">Vibrio celticus</name>
    <dbReference type="NCBI Taxonomy" id="446372"/>
    <lineage>
        <taxon>Bacteria</taxon>
        <taxon>Pseudomonadati</taxon>
        <taxon>Pseudomonadota</taxon>
        <taxon>Gammaproteobacteria</taxon>
        <taxon>Vibrionales</taxon>
        <taxon>Vibrionaceae</taxon>
        <taxon>Vibrio</taxon>
    </lineage>
</organism>
<dbReference type="GO" id="GO:0003677">
    <property type="term" value="F:DNA binding"/>
    <property type="evidence" value="ECO:0007669"/>
    <property type="project" value="InterPro"/>
</dbReference>
<dbReference type="InterPro" id="IPR032806">
    <property type="entry name" value="YbfD_N"/>
</dbReference>
<dbReference type="InterPro" id="IPR051698">
    <property type="entry name" value="Transposase_11-like"/>
</dbReference>
<dbReference type="PANTHER" id="PTHR30298">
    <property type="entry name" value="H REPEAT-ASSOCIATED PREDICTED TRANSPOSASE"/>
    <property type="match status" value="1"/>
</dbReference>
<keyword evidence="4" id="KW-1185">Reference proteome</keyword>
<dbReference type="Pfam" id="PF01609">
    <property type="entry name" value="DDE_Tnp_1"/>
    <property type="match status" value="1"/>
</dbReference>
<accession>A0A1C3J8A9</accession>
<reference evidence="4" key="1">
    <citation type="submission" date="2016-06" db="EMBL/GenBank/DDBJ databases">
        <authorList>
            <person name="Rodrigo-Torres L."/>
            <person name="Arahal D.R."/>
        </authorList>
    </citation>
    <scope>NUCLEOTIDE SEQUENCE [LARGE SCALE GENOMIC DNA]</scope>
    <source>
        <strain evidence="4">CECT 7224</strain>
    </source>
</reference>
<dbReference type="NCBIfam" id="NF033564">
    <property type="entry name" value="transpos_ISAs1"/>
    <property type="match status" value="1"/>
</dbReference>
<proteinExistence type="predicted"/>
<name>A0A1C3J8A9_9VIBR</name>
<dbReference type="InterPro" id="IPR047647">
    <property type="entry name" value="ISAs1_transpos"/>
</dbReference>
<evidence type="ECO:0000259" key="2">
    <source>
        <dbReference type="Pfam" id="PF13808"/>
    </source>
</evidence>
<evidence type="ECO:0008006" key="5">
    <source>
        <dbReference type="Google" id="ProtNLM"/>
    </source>
</evidence>
<evidence type="ECO:0000259" key="1">
    <source>
        <dbReference type="Pfam" id="PF01609"/>
    </source>
</evidence>
<feature type="domain" description="H repeat-associated protein N-terminal" evidence="2">
    <location>
        <begin position="2"/>
        <end position="62"/>
    </location>
</feature>
<dbReference type="Pfam" id="PF13808">
    <property type="entry name" value="DDE_Tnp_1_assoc"/>
    <property type="match status" value="1"/>
</dbReference>
<protein>
    <recommendedName>
        <fullName evidence="5">Transposase DDE domain protein</fullName>
    </recommendedName>
</protein>
<sequence>MVAAVIAGAEGWEDIEDFGEDNLERLRQYGDFTNGIPVHDTIARVINLISVKQLQRCFSSWMKDCHDATSGEVIAIDGKTLRGTYNKDKRCGAIHMVSAFSAANQVVLGQLKTSEKSNEIKAIPELLELLSIRGCIVTIDAMG</sequence>
<dbReference type="EMBL" id="FLQZ01000001">
    <property type="protein sequence ID" value="SBT11315.1"/>
    <property type="molecule type" value="Genomic_DNA"/>
</dbReference>
<gene>
    <name evidence="3" type="ORF">VCE7224_00031</name>
</gene>
<dbReference type="InterPro" id="IPR002559">
    <property type="entry name" value="Transposase_11"/>
</dbReference>
<dbReference type="GO" id="GO:0006313">
    <property type="term" value="P:DNA transposition"/>
    <property type="evidence" value="ECO:0007669"/>
    <property type="project" value="InterPro"/>
</dbReference>
<dbReference type="GO" id="GO:0004803">
    <property type="term" value="F:transposase activity"/>
    <property type="evidence" value="ECO:0007669"/>
    <property type="project" value="InterPro"/>
</dbReference>
<dbReference type="Proteomes" id="UP000092819">
    <property type="component" value="Unassembled WGS sequence"/>
</dbReference>
<evidence type="ECO:0000313" key="4">
    <source>
        <dbReference type="Proteomes" id="UP000092819"/>
    </source>
</evidence>